<comment type="caution">
    <text evidence="2">The sequence shown here is derived from an EMBL/GenBank/DDBJ whole genome shotgun (WGS) entry which is preliminary data.</text>
</comment>
<proteinExistence type="predicted"/>
<evidence type="ECO:0000313" key="2">
    <source>
        <dbReference type="EMBL" id="CAD7703751.1"/>
    </source>
</evidence>
<name>A0A8S1JDM6_9CHLO</name>
<dbReference type="AlphaFoldDB" id="A0A8S1JDM6"/>
<keyword evidence="3" id="KW-1185">Reference proteome</keyword>
<reference evidence="2" key="1">
    <citation type="submission" date="2020-12" db="EMBL/GenBank/DDBJ databases">
        <authorList>
            <person name="Iha C."/>
        </authorList>
    </citation>
    <scope>NUCLEOTIDE SEQUENCE</scope>
</reference>
<evidence type="ECO:0000313" key="3">
    <source>
        <dbReference type="Proteomes" id="UP000708148"/>
    </source>
</evidence>
<feature type="compositionally biased region" description="Low complexity" evidence="1">
    <location>
        <begin position="101"/>
        <end position="119"/>
    </location>
</feature>
<dbReference type="Proteomes" id="UP000708148">
    <property type="component" value="Unassembled WGS sequence"/>
</dbReference>
<accession>A0A8S1JDM6</accession>
<feature type="region of interest" description="Disordered" evidence="1">
    <location>
        <begin position="1"/>
        <end position="65"/>
    </location>
</feature>
<feature type="region of interest" description="Disordered" evidence="1">
    <location>
        <begin position="815"/>
        <end position="834"/>
    </location>
</feature>
<protein>
    <submittedName>
        <fullName evidence="2">Uncharacterized protein</fullName>
    </submittedName>
</protein>
<feature type="region of interest" description="Disordered" evidence="1">
    <location>
        <begin position="236"/>
        <end position="256"/>
    </location>
</feature>
<gene>
    <name evidence="2" type="ORF">OSTQU699_LOCUS9108</name>
</gene>
<feature type="compositionally biased region" description="Acidic residues" evidence="1">
    <location>
        <begin position="26"/>
        <end position="47"/>
    </location>
</feature>
<dbReference type="EMBL" id="CAJHUC010002389">
    <property type="protein sequence ID" value="CAD7703751.1"/>
    <property type="molecule type" value="Genomic_DNA"/>
</dbReference>
<sequence>MGAEARGASGSSTEPLIDSYSVDAGESGDDENEGGGDCDDDSGEESEGCAKGGGAGWGRRANGCMGVSKPCSQQSRFLILDSQSSHSRRGTRGASRFVSMGTPSFDSSSWSGSSDTYSPRPGAAPPDAVALGLADLMSRGSTWASVNSIFTWGHDDCPPESRFIHIGGDQSSVDSDVPSSAGSPPTPVCQLSRATVELQDAINRALTVNGEQPASNLGAGILAALRDMKSSKGLAHQADMRPQGGPQKAVWSDEDGVRGCHEPVPAELLVGCQSELTTWFNNPLRSDSGEEDERGKSLGASIILPVAQQREENETLKLTDIFDGAMSVDKSLLQQLERQGGQCALQSAEVLSLLSSSLSSISSPEEVSSAPQMPEAAIDLPMTNHSGAASQESLQSASDDSEAECGTDECQADGCSYTCDCGERIAPAKEQCRGISLLFDCVDGRSHQKQQVFHDSAITLGDCTGGTATRSLVSQPFEEHGLTWGSSAASSSLCLFPDFPYLEAKKDCSTSGTAPKAGDPTPSSKEVDQESLDSNEFHDCLSDDTVEETTASPIAKPRRDSVQGGAPHTIAIPDLELGKVAFGRHGQRDAGPALSQAAKNCADPFSLTPRSLERWQQELKLIWMGEDDDDLVAEVHRGTSCNMGTARMPPLLEEDEAGWDEGTTSISPVNSPVSSPQQTCFAEDCFVEDTARTCGHVSVAEERAKADLGDVVEGGELQDGAAVDAVGRVLLELKSASPRKGGPGSEPGSRLGGMHSCARFDAPAGSGGGHRKKSVLKSVKSQLQKLTQVVTCNGPLPLSSGATGDSAGRTELEKAMLAGGQRVPRTSQERVEEG</sequence>
<evidence type="ECO:0000256" key="1">
    <source>
        <dbReference type="SAM" id="MobiDB-lite"/>
    </source>
</evidence>
<feature type="region of interest" description="Disordered" evidence="1">
    <location>
        <begin position="510"/>
        <end position="568"/>
    </location>
</feature>
<feature type="region of interest" description="Disordered" evidence="1">
    <location>
        <begin position="82"/>
        <end position="123"/>
    </location>
</feature>
<organism evidence="2 3">
    <name type="scientific">Ostreobium quekettii</name>
    <dbReference type="NCBI Taxonomy" id="121088"/>
    <lineage>
        <taxon>Eukaryota</taxon>
        <taxon>Viridiplantae</taxon>
        <taxon>Chlorophyta</taxon>
        <taxon>core chlorophytes</taxon>
        <taxon>Ulvophyceae</taxon>
        <taxon>TCBD clade</taxon>
        <taxon>Bryopsidales</taxon>
        <taxon>Ostreobineae</taxon>
        <taxon>Ostreobiaceae</taxon>
        <taxon>Ostreobium</taxon>
    </lineage>
</organism>